<dbReference type="InterPro" id="IPR036291">
    <property type="entry name" value="NAD(P)-bd_dom_sf"/>
</dbReference>
<dbReference type="Pfam" id="PF01370">
    <property type="entry name" value="Epimerase"/>
    <property type="match status" value="1"/>
</dbReference>
<dbReference type="EMBL" id="JAZHOV010000001">
    <property type="protein sequence ID" value="MEF2254036.1"/>
    <property type="molecule type" value="Genomic_DNA"/>
</dbReference>
<gene>
    <name evidence="3" type="ORF">V2V91_02640</name>
</gene>
<evidence type="ECO:0000313" key="3">
    <source>
        <dbReference type="EMBL" id="MEF2254036.1"/>
    </source>
</evidence>
<reference evidence="3 4" key="1">
    <citation type="submission" date="2024-01" db="EMBL/GenBank/DDBJ databases">
        <title>the genome sequence of strain Microbacterium schleiferi NBRC 15075.</title>
        <authorList>
            <person name="Ding Y."/>
            <person name="Zhang G."/>
        </authorList>
    </citation>
    <scope>NUCLEOTIDE SEQUENCE [LARGE SCALE GENOMIC DNA]</scope>
    <source>
        <strain evidence="3 4">NBRC 15075</strain>
    </source>
</reference>
<keyword evidence="4" id="KW-1185">Reference proteome</keyword>
<keyword evidence="1" id="KW-0520">NAD</keyword>
<accession>A0ABU7V4W6</accession>
<feature type="domain" description="NAD-dependent epimerase/dehydratase" evidence="2">
    <location>
        <begin position="4"/>
        <end position="234"/>
    </location>
</feature>
<protein>
    <submittedName>
        <fullName evidence="3">NAD-dependent epimerase/dehydratase family protein</fullName>
    </submittedName>
</protein>
<evidence type="ECO:0000313" key="4">
    <source>
        <dbReference type="Proteomes" id="UP001351900"/>
    </source>
</evidence>
<dbReference type="Proteomes" id="UP001351900">
    <property type="component" value="Unassembled WGS sequence"/>
</dbReference>
<dbReference type="SUPFAM" id="SSF51735">
    <property type="entry name" value="NAD(P)-binding Rossmann-fold domains"/>
    <property type="match status" value="1"/>
</dbReference>
<dbReference type="InterPro" id="IPR001509">
    <property type="entry name" value="Epimerase_deHydtase"/>
</dbReference>
<dbReference type="PRINTS" id="PR01713">
    <property type="entry name" value="NUCEPIMERASE"/>
</dbReference>
<name>A0ABU7V4W6_9MICO</name>
<sequence>MKYLVTGAAGFIGYHVSAALLEAGHDVHGIDGMTDYYDPQLKRDRLARLSDYPRFEFTQGRIEDEATVEQVLSRSKPAVIFHLAAQAGVRYSLEAPLEYVRSNVIGTTVLAEAVRAHAVEHLVFASTSSVYGGNVEFPFSEGDGTDYPQSIYAATKRSGEAILHSYSHLFSIPTTAVRFFTVYGPWGRPDMALFKFVQRVLEGNPIEVYGDGLPQRDFTFINDLVESLLAIAVRPPRLGEPVGQIDTLSPVAPFRIVNAGRGQIVGLGRFIRAVEAALRLPAEKVMLPMQPGDVMRTEADTRLLAALTGTLSATPIEHGVVDFVNWYRAYYDV</sequence>
<dbReference type="PANTHER" id="PTHR43574">
    <property type="entry name" value="EPIMERASE-RELATED"/>
    <property type="match status" value="1"/>
</dbReference>
<evidence type="ECO:0000259" key="2">
    <source>
        <dbReference type="Pfam" id="PF01370"/>
    </source>
</evidence>
<comment type="caution">
    <text evidence="3">The sequence shown here is derived from an EMBL/GenBank/DDBJ whole genome shotgun (WGS) entry which is preliminary data.</text>
</comment>
<dbReference type="Gene3D" id="3.40.50.720">
    <property type="entry name" value="NAD(P)-binding Rossmann-like Domain"/>
    <property type="match status" value="1"/>
</dbReference>
<proteinExistence type="predicted"/>
<dbReference type="RefSeq" id="WP_331790674.1">
    <property type="nucleotide sequence ID" value="NZ_BAAAUO010000003.1"/>
</dbReference>
<organism evidence="3 4">
    <name type="scientific">Microbacterium schleiferi</name>
    <dbReference type="NCBI Taxonomy" id="69362"/>
    <lineage>
        <taxon>Bacteria</taxon>
        <taxon>Bacillati</taxon>
        <taxon>Actinomycetota</taxon>
        <taxon>Actinomycetes</taxon>
        <taxon>Micrococcales</taxon>
        <taxon>Microbacteriaceae</taxon>
        <taxon>Microbacterium</taxon>
    </lineage>
</organism>
<evidence type="ECO:0000256" key="1">
    <source>
        <dbReference type="ARBA" id="ARBA00023027"/>
    </source>
</evidence>